<protein>
    <recommendedName>
        <fullName evidence="4">CID domain-containing protein</fullName>
    </recommendedName>
</protein>
<accession>A0AAV3XND5</accession>
<gene>
    <name evidence="2" type="ORF">MiSe_58940</name>
</gene>
<proteinExistence type="predicted"/>
<feature type="region of interest" description="Disordered" evidence="1">
    <location>
        <begin position="163"/>
        <end position="193"/>
    </location>
</feature>
<name>A0AAV3XND5_9CYAN</name>
<reference evidence="2" key="1">
    <citation type="submission" date="2019-10" db="EMBL/GenBank/DDBJ databases">
        <title>Draft genome sequece of Microseira wollei NIES-4236.</title>
        <authorList>
            <person name="Yamaguchi H."/>
            <person name="Suzuki S."/>
            <person name="Kawachi M."/>
        </authorList>
    </citation>
    <scope>NUCLEOTIDE SEQUENCE</scope>
    <source>
        <strain evidence="2">NIES-4236</strain>
    </source>
</reference>
<keyword evidence="3" id="KW-1185">Reference proteome</keyword>
<dbReference type="RefSeq" id="WP_226587305.1">
    <property type="nucleotide sequence ID" value="NZ_BLAY01000108.1"/>
</dbReference>
<evidence type="ECO:0008006" key="4">
    <source>
        <dbReference type="Google" id="ProtNLM"/>
    </source>
</evidence>
<dbReference type="AlphaFoldDB" id="A0AAV3XND5"/>
<organism evidence="2 3">
    <name type="scientific">Microseira wollei NIES-4236</name>
    <dbReference type="NCBI Taxonomy" id="2530354"/>
    <lineage>
        <taxon>Bacteria</taxon>
        <taxon>Bacillati</taxon>
        <taxon>Cyanobacteriota</taxon>
        <taxon>Cyanophyceae</taxon>
        <taxon>Oscillatoriophycideae</taxon>
        <taxon>Aerosakkonematales</taxon>
        <taxon>Aerosakkonemataceae</taxon>
        <taxon>Microseira</taxon>
    </lineage>
</organism>
<dbReference type="EMBL" id="BLAY01000108">
    <property type="protein sequence ID" value="GET41082.1"/>
    <property type="molecule type" value="Genomic_DNA"/>
</dbReference>
<dbReference type="Proteomes" id="UP001050975">
    <property type="component" value="Unassembled WGS sequence"/>
</dbReference>
<evidence type="ECO:0000313" key="3">
    <source>
        <dbReference type="Proteomes" id="UP001050975"/>
    </source>
</evidence>
<comment type="caution">
    <text evidence="2">The sequence shown here is derived from an EMBL/GenBank/DDBJ whole genome shotgun (WGS) entry which is preliminary data.</text>
</comment>
<evidence type="ECO:0000313" key="2">
    <source>
        <dbReference type="EMBL" id="GET41082.1"/>
    </source>
</evidence>
<evidence type="ECO:0000256" key="1">
    <source>
        <dbReference type="SAM" id="MobiDB-lite"/>
    </source>
</evidence>
<sequence>MSKQARGSKLALDVAADAAALLLANYSFDLGRYKAAELVEQWLSNYPAEWVLLATIEALYQGRYKAKSVEQILTIWTRRQQPLYHFNQEFERLICRKLPDHLTFQGTLGTYRQEASNKSSVPAEIATGKTDTGNKEAIQYVSPFDAMSGASFAIAPSNVEAAETIPPQPSEPNLTKSPPAAGNAPSLPSQHGKLTVARSWATKIGPIDQFEPAEVDSHLYTKLKTLANSVEERVSG</sequence>